<feature type="region of interest" description="Disordered" evidence="1">
    <location>
        <begin position="1"/>
        <end position="92"/>
    </location>
</feature>
<reference evidence="2 3" key="1">
    <citation type="submission" date="2015-07" db="EMBL/GenBank/DDBJ databases">
        <authorList>
            <person name="Noorani M."/>
        </authorList>
    </citation>
    <scope>NUCLEOTIDE SEQUENCE [LARGE SCALE GENOMIC DNA]</scope>
    <source>
        <strain evidence="2 3">NRRL B-24567</strain>
    </source>
</reference>
<dbReference type="PATRIC" id="fig|36816.3.peg.1340"/>
<accession>A0A0M8QTD1</accession>
<gene>
    <name evidence="2" type="ORF">ADK41_06255</name>
</gene>
<feature type="compositionally biased region" description="Basic and acidic residues" evidence="1">
    <location>
        <begin position="12"/>
        <end position="29"/>
    </location>
</feature>
<evidence type="ECO:0008006" key="4">
    <source>
        <dbReference type="Google" id="ProtNLM"/>
    </source>
</evidence>
<organism evidence="2 3">
    <name type="scientific">Streptomyces caelestis</name>
    <dbReference type="NCBI Taxonomy" id="36816"/>
    <lineage>
        <taxon>Bacteria</taxon>
        <taxon>Bacillati</taxon>
        <taxon>Actinomycetota</taxon>
        <taxon>Actinomycetes</taxon>
        <taxon>Kitasatosporales</taxon>
        <taxon>Streptomycetaceae</taxon>
        <taxon>Streptomyces</taxon>
    </lineage>
</organism>
<dbReference type="Proteomes" id="UP000037773">
    <property type="component" value="Unassembled WGS sequence"/>
</dbReference>
<evidence type="ECO:0000256" key="1">
    <source>
        <dbReference type="SAM" id="MobiDB-lite"/>
    </source>
</evidence>
<evidence type="ECO:0000313" key="3">
    <source>
        <dbReference type="Proteomes" id="UP000037773"/>
    </source>
</evidence>
<dbReference type="AlphaFoldDB" id="A0A0M8QTD1"/>
<keyword evidence="3" id="KW-1185">Reference proteome</keyword>
<dbReference type="EMBL" id="LGCN01000063">
    <property type="protein sequence ID" value="KOT43081.1"/>
    <property type="molecule type" value="Genomic_DNA"/>
</dbReference>
<proteinExistence type="predicted"/>
<dbReference type="OrthoDB" id="4337935at2"/>
<feature type="compositionally biased region" description="Polar residues" evidence="1">
    <location>
        <begin position="75"/>
        <end position="85"/>
    </location>
</feature>
<comment type="caution">
    <text evidence="2">The sequence shown here is derived from an EMBL/GenBank/DDBJ whole genome shotgun (WGS) entry which is preliminary data.</text>
</comment>
<feature type="compositionally biased region" description="Low complexity" evidence="1">
    <location>
        <begin position="30"/>
        <end position="46"/>
    </location>
</feature>
<protein>
    <recommendedName>
        <fullName evidence="4">Gliding motility protein</fullName>
    </recommendedName>
</protein>
<dbReference type="RefSeq" id="WP_030826096.1">
    <property type="nucleotide sequence ID" value="NZ_LGCN01000063.1"/>
</dbReference>
<name>A0A0M8QTD1_9ACTN</name>
<evidence type="ECO:0000313" key="2">
    <source>
        <dbReference type="EMBL" id="KOT43081.1"/>
    </source>
</evidence>
<sequence>MGVFARLFRRSKATEETRTAEARAGEARAGEAAAGAGPESAAGTAEPKGPAEAPETAGSAEQEAGEVSDTVEIPKQQSAEATGSETGEGART</sequence>